<evidence type="ECO:0000256" key="3">
    <source>
        <dbReference type="SAM" id="MobiDB-lite"/>
    </source>
</evidence>
<protein>
    <submittedName>
        <fullName evidence="5">Putative E3 ubiquitin ligase</fullName>
    </submittedName>
</protein>
<keyword evidence="2" id="KW-0175">Coiled coil</keyword>
<dbReference type="EMBL" id="NKXS01002484">
    <property type="protein sequence ID" value="PIN13412.1"/>
    <property type="molecule type" value="Genomic_DNA"/>
</dbReference>
<dbReference type="Proteomes" id="UP000231279">
    <property type="component" value="Unassembled WGS sequence"/>
</dbReference>
<keyword evidence="6" id="KW-1185">Reference proteome</keyword>
<keyword evidence="1" id="KW-0863">Zinc-finger</keyword>
<name>A0A2G9H7B7_9LAMI</name>
<dbReference type="InterPro" id="IPR046934">
    <property type="entry name" value="PIR2-like"/>
</dbReference>
<accession>A0A2G9H7B7</accession>
<feature type="domain" description="RING-type" evidence="4">
    <location>
        <begin position="516"/>
        <end position="556"/>
    </location>
</feature>
<keyword evidence="5" id="KW-0436">Ligase</keyword>
<feature type="region of interest" description="Disordered" evidence="3">
    <location>
        <begin position="1"/>
        <end position="72"/>
    </location>
</feature>
<evidence type="ECO:0000256" key="1">
    <source>
        <dbReference type="PROSITE-ProRule" id="PRU00175"/>
    </source>
</evidence>
<sequence>MTACAEGSQPETPVARPAHRPPNHKPSPGESASSFAQETKGKLSGGGRQNLSSQGMVIDGKLGANRGGLSINSKRDMLRQKTFHSEKNHKGRLSKGVFKAKVAAWGSMVVDKALKSQSGSSGVVMKGNSSNLTTAAGTNSSLMEGNHHLLSNSRSGVVAGTSSVKDSACTLPAVDSTYPGSSAPNTNIGPKGGQTNVSDAPHTFNYYALIPFDETLQKYVPVDDKDEAILKLVPHKEALNEELQGWTDWANKKIMQAARRLGKDQGELKKLRQEREELEKLKKEKQILEESTVKRLSEMECKLSTTTGQIEVGNSSIRRLEEENSLLKEDMVVAKLQAVKSATNLQEAMLREQEALRKLQLCDTEKGLLLEQLANLKCQKAELVGPLAKAKERHNQFKALSTHEAKENLKVAAQVDSLRRKKEEDNALTKADEDNIKQTAEKNMQKYKEDIKNLENMISELRLESDKAKIAALNMGYASLAKENVSTFVGTQLTNISKKLAGFQDSTGDIKQERECVMCMADEISVLFLPCAHQVLCDQCNILHEKQGMSDCPSCRTPIQKRISVSYRVM</sequence>
<dbReference type="GO" id="GO:0016874">
    <property type="term" value="F:ligase activity"/>
    <property type="evidence" value="ECO:0007669"/>
    <property type="project" value="UniProtKB-KW"/>
</dbReference>
<dbReference type="OrthoDB" id="774873at2759"/>
<dbReference type="InterPro" id="IPR013083">
    <property type="entry name" value="Znf_RING/FYVE/PHD"/>
</dbReference>
<evidence type="ECO:0000313" key="5">
    <source>
        <dbReference type="EMBL" id="PIN13412.1"/>
    </source>
</evidence>
<dbReference type="PROSITE" id="PS50089">
    <property type="entry name" value="ZF_RING_2"/>
    <property type="match status" value="1"/>
</dbReference>
<evidence type="ECO:0000256" key="2">
    <source>
        <dbReference type="SAM" id="Coils"/>
    </source>
</evidence>
<dbReference type="SUPFAM" id="SSF57850">
    <property type="entry name" value="RING/U-box"/>
    <property type="match status" value="1"/>
</dbReference>
<dbReference type="InterPro" id="IPR001841">
    <property type="entry name" value="Znf_RING"/>
</dbReference>
<reference evidence="6" key="1">
    <citation type="journal article" date="2018" name="Gigascience">
        <title>Genome assembly of the Pink Ipe (Handroanthus impetiginosus, Bignoniaceae), a highly valued, ecologically keystone Neotropical timber forest tree.</title>
        <authorList>
            <person name="Silva-Junior O.B."/>
            <person name="Grattapaglia D."/>
            <person name="Novaes E."/>
            <person name="Collevatti R.G."/>
        </authorList>
    </citation>
    <scope>NUCLEOTIDE SEQUENCE [LARGE SCALE GENOMIC DNA]</scope>
    <source>
        <strain evidence="6">cv. UFG-1</strain>
    </source>
</reference>
<proteinExistence type="predicted"/>
<dbReference type="PANTHER" id="PTHR46405:SF9">
    <property type="entry name" value="E3 UBIQUITIN-PROTEIN LIGASE RF298"/>
    <property type="match status" value="1"/>
</dbReference>
<comment type="caution">
    <text evidence="5">The sequence shown here is derived from an EMBL/GenBank/DDBJ whole genome shotgun (WGS) entry which is preliminary data.</text>
</comment>
<dbReference type="Gene3D" id="3.30.40.10">
    <property type="entry name" value="Zinc/RING finger domain, C3HC4 (zinc finger)"/>
    <property type="match status" value="1"/>
</dbReference>
<dbReference type="PANTHER" id="PTHR46405">
    <property type="entry name" value="OS05G0141500 PROTEIN"/>
    <property type="match status" value="1"/>
</dbReference>
<dbReference type="Pfam" id="PF13920">
    <property type="entry name" value="zf-C3HC4_3"/>
    <property type="match status" value="1"/>
</dbReference>
<evidence type="ECO:0000313" key="6">
    <source>
        <dbReference type="Proteomes" id="UP000231279"/>
    </source>
</evidence>
<keyword evidence="1" id="KW-0479">Metal-binding</keyword>
<evidence type="ECO:0000259" key="4">
    <source>
        <dbReference type="PROSITE" id="PS50089"/>
    </source>
</evidence>
<dbReference type="CDD" id="cd23128">
    <property type="entry name" value="RING-HC_MIP1-like"/>
    <property type="match status" value="1"/>
</dbReference>
<dbReference type="GO" id="GO:0008270">
    <property type="term" value="F:zinc ion binding"/>
    <property type="evidence" value="ECO:0007669"/>
    <property type="project" value="UniProtKB-KW"/>
</dbReference>
<keyword evidence="1" id="KW-0862">Zinc</keyword>
<dbReference type="AlphaFoldDB" id="A0A2G9H7B7"/>
<gene>
    <name evidence="5" type="ORF">CDL12_13959</name>
</gene>
<feature type="coiled-coil region" evidence="2">
    <location>
        <begin position="254"/>
        <end position="337"/>
    </location>
</feature>
<organism evidence="5 6">
    <name type="scientific">Handroanthus impetiginosus</name>
    <dbReference type="NCBI Taxonomy" id="429701"/>
    <lineage>
        <taxon>Eukaryota</taxon>
        <taxon>Viridiplantae</taxon>
        <taxon>Streptophyta</taxon>
        <taxon>Embryophyta</taxon>
        <taxon>Tracheophyta</taxon>
        <taxon>Spermatophyta</taxon>
        <taxon>Magnoliopsida</taxon>
        <taxon>eudicotyledons</taxon>
        <taxon>Gunneridae</taxon>
        <taxon>Pentapetalae</taxon>
        <taxon>asterids</taxon>
        <taxon>lamiids</taxon>
        <taxon>Lamiales</taxon>
        <taxon>Bignoniaceae</taxon>
        <taxon>Crescentiina</taxon>
        <taxon>Tabebuia alliance</taxon>
        <taxon>Handroanthus</taxon>
    </lineage>
</organism>
<feature type="coiled-coil region" evidence="2">
    <location>
        <begin position="430"/>
        <end position="471"/>
    </location>
</feature>